<accession>A0AAE0T0S9</accession>
<reference evidence="1" key="2">
    <citation type="journal article" date="2021" name="Genome Biol. Evol.">
        <title>Developing a high-quality reference genome for a parasitic bivalve with doubly uniparental inheritance (Bivalvia: Unionida).</title>
        <authorList>
            <person name="Smith C.H."/>
        </authorList>
    </citation>
    <scope>NUCLEOTIDE SEQUENCE</scope>
    <source>
        <strain evidence="1">CHS0354</strain>
        <tissue evidence="1">Mantle</tissue>
    </source>
</reference>
<dbReference type="EMBL" id="JAEAOA010001004">
    <property type="protein sequence ID" value="KAK3601692.1"/>
    <property type="molecule type" value="Genomic_DNA"/>
</dbReference>
<keyword evidence="2" id="KW-1185">Reference proteome</keyword>
<evidence type="ECO:0000313" key="2">
    <source>
        <dbReference type="Proteomes" id="UP001195483"/>
    </source>
</evidence>
<feature type="non-terminal residue" evidence="1">
    <location>
        <position position="68"/>
    </location>
</feature>
<comment type="caution">
    <text evidence="1">The sequence shown here is derived from an EMBL/GenBank/DDBJ whole genome shotgun (WGS) entry which is preliminary data.</text>
</comment>
<sequence length="68" mass="7421">MKWSVEAVDFPVVEVCIDRSYIDVALVTVRSGYARAGLQEIISQYCSASLFTNPGHSLFVVTSLPPVS</sequence>
<name>A0AAE0T0S9_9BIVA</name>
<proteinExistence type="predicted"/>
<organism evidence="1 2">
    <name type="scientific">Potamilus streckersoni</name>
    <dbReference type="NCBI Taxonomy" id="2493646"/>
    <lineage>
        <taxon>Eukaryota</taxon>
        <taxon>Metazoa</taxon>
        <taxon>Spiralia</taxon>
        <taxon>Lophotrochozoa</taxon>
        <taxon>Mollusca</taxon>
        <taxon>Bivalvia</taxon>
        <taxon>Autobranchia</taxon>
        <taxon>Heteroconchia</taxon>
        <taxon>Palaeoheterodonta</taxon>
        <taxon>Unionida</taxon>
        <taxon>Unionoidea</taxon>
        <taxon>Unionidae</taxon>
        <taxon>Ambleminae</taxon>
        <taxon>Lampsilini</taxon>
        <taxon>Potamilus</taxon>
    </lineage>
</organism>
<reference evidence="1" key="1">
    <citation type="journal article" date="2021" name="Genome Biol. Evol.">
        <title>A High-Quality Reference Genome for a Parasitic Bivalve with Doubly Uniparental Inheritance (Bivalvia: Unionida).</title>
        <authorList>
            <person name="Smith C.H."/>
        </authorList>
    </citation>
    <scope>NUCLEOTIDE SEQUENCE</scope>
    <source>
        <strain evidence="1">CHS0354</strain>
    </source>
</reference>
<protein>
    <submittedName>
        <fullName evidence="1">Uncharacterized protein</fullName>
    </submittedName>
</protein>
<evidence type="ECO:0000313" key="1">
    <source>
        <dbReference type="EMBL" id="KAK3601692.1"/>
    </source>
</evidence>
<dbReference type="AlphaFoldDB" id="A0AAE0T0S9"/>
<gene>
    <name evidence="1" type="ORF">CHS0354_016050</name>
</gene>
<reference evidence="1" key="3">
    <citation type="submission" date="2023-05" db="EMBL/GenBank/DDBJ databases">
        <authorList>
            <person name="Smith C.H."/>
        </authorList>
    </citation>
    <scope>NUCLEOTIDE SEQUENCE</scope>
    <source>
        <strain evidence="1">CHS0354</strain>
        <tissue evidence="1">Mantle</tissue>
    </source>
</reference>
<dbReference type="Proteomes" id="UP001195483">
    <property type="component" value="Unassembled WGS sequence"/>
</dbReference>